<keyword evidence="7" id="KW-1133">Transmembrane helix</keyword>
<dbReference type="PANTHER" id="PTHR24223">
    <property type="entry name" value="ATP-BINDING CASSETTE SUB-FAMILY C"/>
    <property type="match status" value="1"/>
</dbReference>
<dbReference type="GO" id="GO:0016887">
    <property type="term" value="F:ATP hydrolysis activity"/>
    <property type="evidence" value="ECO:0007669"/>
    <property type="project" value="InterPro"/>
</dbReference>
<dbReference type="GO" id="GO:0000329">
    <property type="term" value="C:fungal-type vacuole membrane"/>
    <property type="evidence" value="ECO:0007669"/>
    <property type="project" value="UniProtKB-ARBA"/>
</dbReference>
<evidence type="ECO:0000259" key="10">
    <source>
        <dbReference type="PROSITE" id="PS50893"/>
    </source>
</evidence>
<keyword evidence="3" id="KW-0812">Transmembrane</keyword>
<dbReference type="EMBL" id="JAAAIL010004115">
    <property type="protein sequence ID" value="KAG0248347.1"/>
    <property type="molecule type" value="Genomic_DNA"/>
</dbReference>
<dbReference type="Proteomes" id="UP001194580">
    <property type="component" value="Unassembled WGS sequence"/>
</dbReference>
<dbReference type="GO" id="GO:0005524">
    <property type="term" value="F:ATP binding"/>
    <property type="evidence" value="ECO:0007669"/>
    <property type="project" value="UniProtKB-KW"/>
</dbReference>
<feature type="region of interest" description="Disordered" evidence="9">
    <location>
        <begin position="217"/>
        <end position="306"/>
    </location>
</feature>
<proteinExistence type="predicted"/>
<dbReference type="PROSITE" id="PS00211">
    <property type="entry name" value="ABC_TRANSPORTER_1"/>
    <property type="match status" value="1"/>
</dbReference>
<evidence type="ECO:0000256" key="7">
    <source>
        <dbReference type="ARBA" id="ARBA00022989"/>
    </source>
</evidence>
<accession>A0AAD4D1H4</accession>
<comment type="subcellular location">
    <subcellularLocation>
        <location evidence="1">Vacuole membrane</location>
        <topology evidence="1">Multi-pass membrane protein</topology>
    </subcellularLocation>
</comment>
<dbReference type="InterPro" id="IPR027417">
    <property type="entry name" value="P-loop_NTPase"/>
</dbReference>
<reference evidence="11" key="1">
    <citation type="journal article" date="2020" name="Fungal Divers.">
        <title>Resolving the Mortierellaceae phylogeny through synthesis of multi-gene phylogenetics and phylogenomics.</title>
        <authorList>
            <person name="Vandepol N."/>
            <person name="Liber J."/>
            <person name="Desiro A."/>
            <person name="Na H."/>
            <person name="Kennedy M."/>
            <person name="Barry K."/>
            <person name="Grigoriev I.V."/>
            <person name="Miller A.N."/>
            <person name="O'Donnell K."/>
            <person name="Stajich J.E."/>
            <person name="Bonito G."/>
        </authorList>
    </citation>
    <scope>NUCLEOTIDE SEQUENCE</scope>
    <source>
        <strain evidence="11">NRRL 28262</strain>
    </source>
</reference>
<dbReference type="InterPro" id="IPR017871">
    <property type="entry name" value="ABC_transporter-like_CS"/>
</dbReference>
<keyword evidence="4" id="KW-0677">Repeat</keyword>
<protein>
    <recommendedName>
        <fullName evidence="10">ABC transporter domain-containing protein</fullName>
    </recommendedName>
</protein>
<dbReference type="InterPro" id="IPR003439">
    <property type="entry name" value="ABC_transporter-like_ATP-bd"/>
</dbReference>
<keyword evidence="5" id="KW-0547">Nucleotide-binding</keyword>
<keyword evidence="2" id="KW-0813">Transport</keyword>
<keyword evidence="12" id="KW-1185">Reference proteome</keyword>
<dbReference type="PROSITE" id="PS50893">
    <property type="entry name" value="ABC_TRANSPORTER_2"/>
    <property type="match status" value="1"/>
</dbReference>
<feature type="domain" description="ABC transporter" evidence="10">
    <location>
        <begin position="1"/>
        <end position="210"/>
    </location>
</feature>
<dbReference type="Gene3D" id="3.40.50.300">
    <property type="entry name" value="P-loop containing nucleotide triphosphate hydrolases"/>
    <property type="match status" value="1"/>
</dbReference>
<dbReference type="InterPro" id="IPR003593">
    <property type="entry name" value="AAA+_ATPase"/>
</dbReference>
<keyword evidence="6" id="KW-0067">ATP-binding</keyword>
<dbReference type="SMART" id="SM00382">
    <property type="entry name" value="AAA"/>
    <property type="match status" value="1"/>
</dbReference>
<dbReference type="AlphaFoldDB" id="A0AAD4D1H4"/>
<evidence type="ECO:0000256" key="8">
    <source>
        <dbReference type="ARBA" id="ARBA00023136"/>
    </source>
</evidence>
<evidence type="ECO:0000256" key="4">
    <source>
        <dbReference type="ARBA" id="ARBA00022737"/>
    </source>
</evidence>
<evidence type="ECO:0000256" key="3">
    <source>
        <dbReference type="ARBA" id="ARBA00022692"/>
    </source>
</evidence>
<dbReference type="GO" id="GO:0042626">
    <property type="term" value="F:ATPase-coupled transmembrane transporter activity"/>
    <property type="evidence" value="ECO:0007669"/>
    <property type="project" value="TreeGrafter"/>
</dbReference>
<dbReference type="InterPro" id="IPR050173">
    <property type="entry name" value="ABC_transporter_C-like"/>
</dbReference>
<dbReference type="Pfam" id="PF00005">
    <property type="entry name" value="ABC_tran"/>
    <property type="match status" value="1"/>
</dbReference>
<evidence type="ECO:0000256" key="5">
    <source>
        <dbReference type="ARBA" id="ARBA00022741"/>
    </source>
</evidence>
<gene>
    <name evidence="11" type="ORF">BGZ95_008100</name>
</gene>
<evidence type="ECO:0000256" key="6">
    <source>
        <dbReference type="ARBA" id="ARBA00022840"/>
    </source>
</evidence>
<evidence type="ECO:0000256" key="2">
    <source>
        <dbReference type="ARBA" id="ARBA00022448"/>
    </source>
</evidence>
<feature type="compositionally biased region" description="Acidic residues" evidence="9">
    <location>
        <begin position="280"/>
        <end position="298"/>
    </location>
</feature>
<name>A0AAD4D1H4_9FUNG</name>
<feature type="compositionally biased region" description="Acidic residues" evidence="9">
    <location>
        <begin position="228"/>
        <end position="241"/>
    </location>
</feature>
<comment type="caution">
    <text evidence="11">The sequence shown here is derived from an EMBL/GenBank/DDBJ whole genome shotgun (WGS) entry which is preliminary data.</text>
</comment>
<dbReference type="SUPFAM" id="SSF52540">
    <property type="entry name" value="P-loop containing nucleoside triphosphate hydrolases"/>
    <property type="match status" value="1"/>
</dbReference>
<dbReference type="FunFam" id="3.40.50.300:FF:000997">
    <property type="entry name" value="Multidrug resistance-associated protein 1"/>
    <property type="match status" value="1"/>
</dbReference>
<feature type="non-terminal residue" evidence="11">
    <location>
        <position position="1"/>
    </location>
</feature>
<dbReference type="PANTHER" id="PTHR24223:SF443">
    <property type="entry name" value="MULTIDRUG-RESISTANCE LIKE PROTEIN 1, ISOFORM I"/>
    <property type="match status" value="1"/>
</dbReference>
<evidence type="ECO:0000313" key="12">
    <source>
        <dbReference type="Proteomes" id="UP001194580"/>
    </source>
</evidence>
<dbReference type="CDD" id="cd03250">
    <property type="entry name" value="ABCC_MRP_domain1"/>
    <property type="match status" value="1"/>
</dbReference>
<evidence type="ECO:0000313" key="11">
    <source>
        <dbReference type="EMBL" id="KAG0248347.1"/>
    </source>
</evidence>
<evidence type="ECO:0000256" key="1">
    <source>
        <dbReference type="ARBA" id="ARBA00004128"/>
    </source>
</evidence>
<evidence type="ECO:0000256" key="9">
    <source>
        <dbReference type="SAM" id="MobiDB-lite"/>
    </source>
</evidence>
<organism evidence="11 12">
    <name type="scientific">Linnemannia exigua</name>
    <dbReference type="NCBI Taxonomy" id="604196"/>
    <lineage>
        <taxon>Eukaryota</taxon>
        <taxon>Fungi</taxon>
        <taxon>Fungi incertae sedis</taxon>
        <taxon>Mucoromycota</taxon>
        <taxon>Mortierellomycotina</taxon>
        <taxon>Mortierellomycetes</taxon>
        <taxon>Mortierellales</taxon>
        <taxon>Mortierellaceae</taxon>
        <taxon>Linnemannia</taxon>
    </lineage>
</organism>
<keyword evidence="8" id="KW-0472">Membrane</keyword>
<sequence>MGPVMHDVNLQIRRGALTAVVGRVGEGKSSLVGALLGEMYKYSGEVRSFGSLAYVSQTAWILNASVRDNILFGRPYDKDQYLKTIRSCALVPDFKMLVSGDKTVIGEKGINLSGGQKQRISIARAVYANADVYILDDPLSAVDAHVDHHIFKHALTTILADKTRILVTNGVNHLKQVDQIIVIKQGRITQDGSYDDLIQNVDGDLYRLIQESKLVASKEGVDGSGSEESSETDSSEEEDEAVVAAILEKEELPGASSERPAGPVKRPTFKRAKSSKVPAEEEEDLEIDEKNEVDEEIISEGRVGWE</sequence>